<proteinExistence type="predicted"/>
<name>A0A158JVR5_9BURK</name>
<dbReference type="EMBL" id="FCOK02000121">
    <property type="protein sequence ID" value="SAL72380.1"/>
    <property type="molecule type" value="Genomic_DNA"/>
</dbReference>
<accession>A0A158JVR5</accession>
<dbReference type="AlphaFoldDB" id="A0A158JVR5"/>
<sequence>MIHRLTEPPQWSDAGKTGYMAKGAVEVVCWVD</sequence>
<evidence type="ECO:0000313" key="1">
    <source>
        <dbReference type="EMBL" id="SAL72380.1"/>
    </source>
</evidence>
<organism evidence="1 2">
    <name type="scientific">Caballeronia udeis</name>
    <dbReference type="NCBI Taxonomy" id="1232866"/>
    <lineage>
        <taxon>Bacteria</taxon>
        <taxon>Pseudomonadati</taxon>
        <taxon>Pseudomonadota</taxon>
        <taxon>Betaproteobacteria</taxon>
        <taxon>Burkholderiales</taxon>
        <taxon>Burkholderiaceae</taxon>
        <taxon>Caballeronia</taxon>
    </lineage>
</organism>
<protein>
    <submittedName>
        <fullName evidence="1">Uncharacterized protein</fullName>
    </submittedName>
</protein>
<gene>
    <name evidence="1" type="ORF">AWB69_08797</name>
</gene>
<dbReference type="Proteomes" id="UP000054683">
    <property type="component" value="Unassembled WGS sequence"/>
</dbReference>
<evidence type="ECO:0000313" key="2">
    <source>
        <dbReference type="Proteomes" id="UP000054683"/>
    </source>
</evidence>
<reference evidence="1 2" key="1">
    <citation type="submission" date="2016-01" db="EMBL/GenBank/DDBJ databases">
        <authorList>
            <person name="Oliw E.H."/>
        </authorList>
    </citation>
    <scope>NUCLEOTIDE SEQUENCE [LARGE SCALE GENOMIC DNA]</scope>
    <source>
        <strain evidence="1">LMG 27134</strain>
    </source>
</reference>